<sequence length="422" mass="47206">MRLIKGSKVEILVNTSRLEVEWHGARITSGNGHTYNVKYDHSSANDKALSRRVPRKAIRPCPPAMRNIEGWKVNDAVEVWNDGCWKKATVLKYMTGEFYLVGLHGSCTELKVQEIHMRMCQSWENGQWIISPKVPAKSRVMKFSQNLISNNYKVMPDVQQDNNVCSLGLDDSCLHLPSPSTLKRQCSHDSSRIQDYPRKKRAGVIMGESKRFKAVFTAPLMEKVDAIAYPQNIMGEKYMHYSLTNSTNQLYGIEKKNPCNVKTTVEQDYSCSNLSSVGSCSVISGSANEYFGDTLAGPFQDDADSLRSNPEFPDVQDVDGFYGDMLANPCQSDDNTICSDANSLDVEDAEVGCTIIPKEVVAEKIHRLELNAYHCTLEAMYASGPLSWEKEEVLTNLRISLNISNDEHLIGIKNLVSGVPNF</sequence>
<dbReference type="PANTHER" id="PTHR31917:SF163">
    <property type="entry name" value="AGENET DOMAIN PROTEIN"/>
    <property type="match status" value="1"/>
</dbReference>
<dbReference type="Gene3D" id="1.10.1240.40">
    <property type="entry name" value="ENT domain"/>
    <property type="match status" value="1"/>
</dbReference>
<dbReference type="SMART" id="SM01191">
    <property type="entry name" value="ENT"/>
    <property type="match status" value="1"/>
</dbReference>
<evidence type="ECO:0000313" key="5">
    <source>
        <dbReference type="Proteomes" id="UP001058974"/>
    </source>
</evidence>
<evidence type="ECO:0000256" key="1">
    <source>
        <dbReference type="ARBA" id="ARBA00004123"/>
    </source>
</evidence>
<dbReference type="Pfam" id="PF03735">
    <property type="entry name" value="ENT"/>
    <property type="match status" value="1"/>
</dbReference>
<reference evidence="4 5" key="1">
    <citation type="journal article" date="2022" name="Nat. Genet.">
        <title>Improved pea reference genome and pan-genome highlight genomic features and evolutionary characteristics.</title>
        <authorList>
            <person name="Yang T."/>
            <person name="Liu R."/>
            <person name="Luo Y."/>
            <person name="Hu S."/>
            <person name="Wang D."/>
            <person name="Wang C."/>
            <person name="Pandey M.K."/>
            <person name="Ge S."/>
            <person name="Xu Q."/>
            <person name="Li N."/>
            <person name="Li G."/>
            <person name="Huang Y."/>
            <person name="Saxena R.K."/>
            <person name="Ji Y."/>
            <person name="Li M."/>
            <person name="Yan X."/>
            <person name="He Y."/>
            <person name="Liu Y."/>
            <person name="Wang X."/>
            <person name="Xiang C."/>
            <person name="Varshney R.K."/>
            <person name="Ding H."/>
            <person name="Gao S."/>
            <person name="Zong X."/>
        </authorList>
    </citation>
    <scope>NUCLEOTIDE SEQUENCE [LARGE SCALE GENOMIC DNA]</scope>
    <source>
        <strain evidence="4 5">cv. Zhongwan 6</strain>
    </source>
</reference>
<evidence type="ECO:0000256" key="2">
    <source>
        <dbReference type="ARBA" id="ARBA00023242"/>
    </source>
</evidence>
<dbReference type="SUPFAM" id="SSF158639">
    <property type="entry name" value="ENT-like"/>
    <property type="match status" value="1"/>
</dbReference>
<comment type="subcellular location">
    <subcellularLocation>
        <location evidence="1">Nucleus</location>
    </subcellularLocation>
</comment>
<dbReference type="InterPro" id="IPR014002">
    <property type="entry name" value="Agenet_dom_plant"/>
</dbReference>
<dbReference type="Gramene" id="PSAT_LOCUS23993-2">
    <property type="protein sequence ID" value="CAL5205039.1"/>
    <property type="gene ID" value="PSAT_LOCUS23993"/>
</dbReference>
<organism evidence="4 5">
    <name type="scientific">Pisum sativum</name>
    <name type="common">Garden pea</name>
    <name type="synonym">Lathyrus oleraceus</name>
    <dbReference type="NCBI Taxonomy" id="3888"/>
    <lineage>
        <taxon>Eukaryota</taxon>
        <taxon>Viridiplantae</taxon>
        <taxon>Streptophyta</taxon>
        <taxon>Embryophyta</taxon>
        <taxon>Tracheophyta</taxon>
        <taxon>Spermatophyta</taxon>
        <taxon>Magnoliopsida</taxon>
        <taxon>eudicotyledons</taxon>
        <taxon>Gunneridae</taxon>
        <taxon>Pentapetalae</taxon>
        <taxon>rosids</taxon>
        <taxon>fabids</taxon>
        <taxon>Fabales</taxon>
        <taxon>Fabaceae</taxon>
        <taxon>Papilionoideae</taxon>
        <taxon>50 kb inversion clade</taxon>
        <taxon>NPAAA clade</taxon>
        <taxon>Hologalegina</taxon>
        <taxon>IRL clade</taxon>
        <taxon>Fabeae</taxon>
        <taxon>Lathyrus</taxon>
    </lineage>
</organism>
<gene>
    <name evidence="4" type="ORF">KIW84_050999</name>
</gene>
<dbReference type="EMBL" id="JAMSHJ010000005">
    <property type="protein sequence ID" value="KAI5403663.1"/>
    <property type="molecule type" value="Genomic_DNA"/>
</dbReference>
<dbReference type="InterPro" id="IPR008395">
    <property type="entry name" value="Agenet-like_dom"/>
</dbReference>
<dbReference type="PANTHER" id="PTHR31917">
    <property type="entry name" value="AGENET DOMAIN-CONTAINING PROTEIN-RELATED"/>
    <property type="match status" value="1"/>
</dbReference>
<accession>A0A9D4WIY2</accession>
<keyword evidence="5" id="KW-1185">Reference proteome</keyword>
<dbReference type="AlphaFoldDB" id="A0A9D4WIY2"/>
<dbReference type="Pfam" id="PF05641">
    <property type="entry name" value="Agenet"/>
    <property type="match status" value="1"/>
</dbReference>
<evidence type="ECO:0000313" key="4">
    <source>
        <dbReference type="EMBL" id="KAI5403663.1"/>
    </source>
</evidence>
<dbReference type="Gramene" id="Psat05G0099900-T1">
    <property type="protein sequence ID" value="KAI5403663.1"/>
    <property type="gene ID" value="KIW84_050999"/>
</dbReference>
<dbReference type="InterPro" id="IPR036142">
    <property type="entry name" value="ENT_dom-like_sf"/>
</dbReference>
<evidence type="ECO:0000259" key="3">
    <source>
        <dbReference type="PROSITE" id="PS51138"/>
    </source>
</evidence>
<protein>
    <recommendedName>
        <fullName evidence="3">ENT domain-containing protein</fullName>
    </recommendedName>
</protein>
<dbReference type="Proteomes" id="UP001058974">
    <property type="component" value="Chromosome 5"/>
</dbReference>
<dbReference type="OrthoDB" id="663550at2759"/>
<feature type="domain" description="ENT" evidence="3">
    <location>
        <begin position="361"/>
        <end position="422"/>
    </location>
</feature>
<dbReference type="InterPro" id="IPR005491">
    <property type="entry name" value="ENT_dom"/>
</dbReference>
<dbReference type="GO" id="GO:0005634">
    <property type="term" value="C:nucleus"/>
    <property type="evidence" value="ECO:0007669"/>
    <property type="project" value="UniProtKB-SubCell"/>
</dbReference>
<comment type="caution">
    <text evidence="4">The sequence shown here is derived from an EMBL/GenBank/DDBJ whole genome shotgun (WGS) entry which is preliminary data.</text>
</comment>
<dbReference type="SMART" id="SM00743">
    <property type="entry name" value="Agenet"/>
    <property type="match status" value="2"/>
</dbReference>
<proteinExistence type="predicted"/>
<keyword evidence="2" id="KW-0539">Nucleus</keyword>
<dbReference type="PROSITE" id="PS51138">
    <property type="entry name" value="ENT"/>
    <property type="match status" value="1"/>
</dbReference>
<name>A0A9D4WIY2_PEA</name>